<keyword evidence="4" id="KW-0560">Oxidoreductase</keyword>
<dbReference type="GO" id="GO:0016491">
    <property type="term" value="F:oxidoreductase activity"/>
    <property type="evidence" value="ECO:0007669"/>
    <property type="project" value="UniProtKB-KW"/>
</dbReference>
<protein>
    <recommendedName>
        <fullName evidence="5">FAD-binding PCMH-type domain-containing protein</fullName>
    </recommendedName>
</protein>
<comment type="similarity">
    <text evidence="1">Belongs to the oxygen-dependent FAD-linked oxidoreductase family.</text>
</comment>
<evidence type="ECO:0000256" key="3">
    <source>
        <dbReference type="ARBA" id="ARBA00022827"/>
    </source>
</evidence>
<dbReference type="SUPFAM" id="SSF56176">
    <property type="entry name" value="FAD-binding/transporter-associated domain-like"/>
    <property type="match status" value="1"/>
</dbReference>
<evidence type="ECO:0000256" key="2">
    <source>
        <dbReference type="ARBA" id="ARBA00022630"/>
    </source>
</evidence>
<keyword evidence="2" id="KW-0285">Flavoprotein</keyword>
<dbReference type="PROSITE" id="PS51387">
    <property type="entry name" value="FAD_PCMH"/>
    <property type="match status" value="1"/>
</dbReference>
<keyword evidence="3" id="KW-0274">FAD</keyword>
<dbReference type="InterPro" id="IPR016166">
    <property type="entry name" value="FAD-bd_PCMH"/>
</dbReference>
<dbReference type="OrthoDB" id="2151789at2759"/>
<accession>A0A139I8S5</accession>
<dbReference type="EMBL" id="LFZO01000227">
    <property type="protein sequence ID" value="KXT11005.1"/>
    <property type="molecule type" value="Genomic_DNA"/>
</dbReference>
<organism evidence="6 7">
    <name type="scientific">Pseudocercospora musae</name>
    <dbReference type="NCBI Taxonomy" id="113226"/>
    <lineage>
        <taxon>Eukaryota</taxon>
        <taxon>Fungi</taxon>
        <taxon>Dikarya</taxon>
        <taxon>Ascomycota</taxon>
        <taxon>Pezizomycotina</taxon>
        <taxon>Dothideomycetes</taxon>
        <taxon>Dothideomycetidae</taxon>
        <taxon>Mycosphaerellales</taxon>
        <taxon>Mycosphaerellaceae</taxon>
        <taxon>Pseudocercospora</taxon>
    </lineage>
</organism>
<evidence type="ECO:0000313" key="6">
    <source>
        <dbReference type="EMBL" id="KXT11005.1"/>
    </source>
</evidence>
<keyword evidence="7" id="KW-1185">Reference proteome</keyword>
<dbReference type="InterPro" id="IPR036318">
    <property type="entry name" value="FAD-bd_PCMH-like_sf"/>
</dbReference>
<proteinExistence type="inferred from homology"/>
<evidence type="ECO:0000313" key="7">
    <source>
        <dbReference type="Proteomes" id="UP000073492"/>
    </source>
</evidence>
<dbReference type="STRING" id="113226.A0A139I8S5"/>
<dbReference type="PANTHER" id="PTHR42973:SF22">
    <property type="entry name" value="FAD-BINDING PCMH-TYPE DOMAIN-CONTAINING PROTEIN-RELATED"/>
    <property type="match status" value="1"/>
</dbReference>
<dbReference type="InterPro" id="IPR006094">
    <property type="entry name" value="Oxid_FAD_bind_N"/>
</dbReference>
<dbReference type="InterPro" id="IPR016169">
    <property type="entry name" value="FAD-bd_PCMH_sub2"/>
</dbReference>
<name>A0A139I8S5_9PEZI</name>
<dbReference type="InterPro" id="IPR050416">
    <property type="entry name" value="FAD-linked_Oxidoreductase"/>
</dbReference>
<comment type="caution">
    <text evidence="6">The sequence shown here is derived from an EMBL/GenBank/DDBJ whole genome shotgun (WGS) entry which is preliminary data.</text>
</comment>
<dbReference type="Gene3D" id="3.30.465.10">
    <property type="match status" value="1"/>
</dbReference>
<evidence type="ECO:0000259" key="5">
    <source>
        <dbReference type="PROSITE" id="PS51387"/>
    </source>
</evidence>
<evidence type="ECO:0000256" key="4">
    <source>
        <dbReference type="ARBA" id="ARBA00023002"/>
    </source>
</evidence>
<dbReference type="Proteomes" id="UP000073492">
    <property type="component" value="Unassembled WGS sequence"/>
</dbReference>
<dbReference type="AlphaFoldDB" id="A0A139I8S5"/>
<dbReference type="GO" id="GO:0071949">
    <property type="term" value="F:FAD binding"/>
    <property type="evidence" value="ECO:0007669"/>
    <property type="project" value="InterPro"/>
</dbReference>
<dbReference type="Pfam" id="PF01565">
    <property type="entry name" value="FAD_binding_4"/>
    <property type="match status" value="1"/>
</dbReference>
<feature type="domain" description="FAD-binding PCMH-type" evidence="5">
    <location>
        <begin position="1"/>
        <end position="137"/>
    </location>
</feature>
<sequence>MSVRRSRHTPFPGAAIVENGIVIDLNNLPASGLSADRRKITVSPSQKWDEVYELLDTYNLSTLGGRVAGVGVGGLITGCGISYFSPRYGFACDLVILGTGEILTPSSTRHADLWKALRGGSNNFGIVTKFTLRTFPQGPFWGGQTFHTIDTRSNHFAAHEDLIAAYPFDPYVHFINTLLITNMTGSKQSPIHNIFSEPSPLSSHPEALHFTPADPPLFPGLPPNTLRIDNVTSFSREYAAQSAYKKRWTFATISFGNSATMMEIFFQITNATIQPLINLPGFQLSLSYQPLPTALTSRHRAIDSLGPLQTEGNMFMIHWAMAVDDEAKSYDEKIQEWVKVVFQKAGEAANELGLKRDFLALTYADG</sequence>
<gene>
    <name evidence="6" type="ORF">AC579_5008</name>
</gene>
<reference evidence="6 7" key="1">
    <citation type="submission" date="2015-07" db="EMBL/GenBank/DDBJ databases">
        <title>Comparative genomics of the Sigatoka disease complex on banana suggests a link between parallel evolutionary changes in Pseudocercospora fijiensis and Pseudocercospora eumusae and increased virulence on the banana host.</title>
        <authorList>
            <person name="Chang T.-C."/>
            <person name="Salvucci A."/>
            <person name="Crous P.W."/>
            <person name="Stergiopoulos I."/>
        </authorList>
    </citation>
    <scope>NUCLEOTIDE SEQUENCE [LARGE SCALE GENOMIC DNA]</scope>
    <source>
        <strain evidence="6 7">CBS 116634</strain>
    </source>
</reference>
<evidence type="ECO:0000256" key="1">
    <source>
        <dbReference type="ARBA" id="ARBA00005466"/>
    </source>
</evidence>
<dbReference type="PANTHER" id="PTHR42973">
    <property type="entry name" value="BINDING OXIDOREDUCTASE, PUTATIVE (AFU_ORTHOLOGUE AFUA_1G17690)-RELATED"/>
    <property type="match status" value="1"/>
</dbReference>